<dbReference type="CDD" id="cd07516">
    <property type="entry name" value="HAD_Pase"/>
    <property type="match status" value="1"/>
</dbReference>
<dbReference type="SFLD" id="SFLDS00003">
    <property type="entry name" value="Haloacid_Dehalogenase"/>
    <property type="match status" value="1"/>
</dbReference>
<proteinExistence type="predicted"/>
<dbReference type="PANTHER" id="PTHR10000:SF23">
    <property type="entry name" value="5-AMINO-6-(5-PHOSPHO-D-RIBITYLAMINO)URACIL PHOSPHATASE YITU"/>
    <property type="match status" value="1"/>
</dbReference>
<dbReference type="PROSITE" id="PS01228">
    <property type="entry name" value="COF_1"/>
    <property type="match status" value="1"/>
</dbReference>
<dbReference type="Pfam" id="PF08282">
    <property type="entry name" value="Hydrolase_3"/>
    <property type="match status" value="1"/>
</dbReference>
<gene>
    <name evidence="1" type="ORF">SAMN00768000_3520</name>
</gene>
<dbReference type="GO" id="GO:0005829">
    <property type="term" value="C:cytosol"/>
    <property type="evidence" value="ECO:0007669"/>
    <property type="project" value="TreeGrafter"/>
</dbReference>
<name>A0A1W1WNI9_SULTA</name>
<dbReference type="GO" id="GO:0016791">
    <property type="term" value="F:phosphatase activity"/>
    <property type="evidence" value="ECO:0007669"/>
    <property type="project" value="TreeGrafter"/>
</dbReference>
<dbReference type="NCBIfam" id="TIGR01484">
    <property type="entry name" value="HAD-SF-IIB"/>
    <property type="match status" value="1"/>
</dbReference>
<protein>
    <recommendedName>
        <fullName evidence="3">Cof-type HAD-IIB family hydrolase</fullName>
    </recommendedName>
</protein>
<evidence type="ECO:0000313" key="1">
    <source>
        <dbReference type="EMBL" id="SMC07898.1"/>
    </source>
</evidence>
<accession>A0A1W1WNI9</accession>
<dbReference type="InterPro" id="IPR023214">
    <property type="entry name" value="HAD_sf"/>
</dbReference>
<dbReference type="GO" id="GO:0000287">
    <property type="term" value="F:magnesium ion binding"/>
    <property type="evidence" value="ECO:0007669"/>
    <property type="project" value="TreeGrafter"/>
</dbReference>
<dbReference type="InterPro" id="IPR006379">
    <property type="entry name" value="HAD-SF_hydro_IIB"/>
</dbReference>
<organism evidence="1 2">
    <name type="scientific">Sulfobacillus thermosulfidooxidans (strain DSM 9293 / VKM B-1269 / AT-1)</name>
    <dbReference type="NCBI Taxonomy" id="929705"/>
    <lineage>
        <taxon>Bacteria</taxon>
        <taxon>Bacillati</taxon>
        <taxon>Bacillota</taxon>
        <taxon>Clostridia</taxon>
        <taxon>Eubacteriales</taxon>
        <taxon>Clostridiales Family XVII. Incertae Sedis</taxon>
        <taxon>Sulfobacillus</taxon>
    </lineage>
</organism>
<dbReference type="Gene3D" id="3.30.1240.10">
    <property type="match status" value="1"/>
</dbReference>
<reference evidence="2" key="1">
    <citation type="submission" date="2017-04" db="EMBL/GenBank/DDBJ databases">
        <authorList>
            <person name="Varghese N."/>
            <person name="Submissions S."/>
        </authorList>
    </citation>
    <scope>NUCLEOTIDE SEQUENCE [LARGE SCALE GENOMIC DNA]</scope>
    <source>
        <strain evidence="2">DSM 9293</strain>
    </source>
</reference>
<dbReference type="Gene3D" id="3.40.50.1000">
    <property type="entry name" value="HAD superfamily/HAD-like"/>
    <property type="match status" value="1"/>
</dbReference>
<dbReference type="InterPro" id="IPR036412">
    <property type="entry name" value="HAD-like_sf"/>
</dbReference>
<keyword evidence="2" id="KW-1185">Reference proteome</keyword>
<dbReference type="Proteomes" id="UP000192660">
    <property type="component" value="Unassembled WGS sequence"/>
</dbReference>
<sequence length="270" mass="31107">MLSNIKLIAIDLDGTLLNSQDRITAHTRDVLRKAIKQGYVVVIGTGRPYRRSKRYYEQLNLETPLINYHGALVHHPRNPTWGNFHSPLGSSITQGIIEKAQSFGVRNIFVDVRDSDLYLQSYHKELMRRFFNPRHLNICLLRDFSYSPATSVLIYPFRHNYQALKEHLYHRFYGEIRIIQWGPPWNLVEIVTHDVNKALGLSYICKQYDIHSENVISFGNAENDMEFIDFAGVGVAMENAIPQLKEKASFVTASNDNDGVAQFLEQQLLL</sequence>
<dbReference type="NCBIfam" id="TIGR00099">
    <property type="entry name" value="Cof-subfamily"/>
    <property type="match status" value="1"/>
</dbReference>
<dbReference type="AlphaFoldDB" id="A0A1W1WNI9"/>
<dbReference type="RefSeq" id="WP_020373397.1">
    <property type="nucleotide sequence ID" value="NZ_FWWY01000002.1"/>
</dbReference>
<dbReference type="EMBL" id="FWWY01000002">
    <property type="protein sequence ID" value="SMC07898.1"/>
    <property type="molecule type" value="Genomic_DNA"/>
</dbReference>
<evidence type="ECO:0000313" key="2">
    <source>
        <dbReference type="Proteomes" id="UP000192660"/>
    </source>
</evidence>
<dbReference type="InterPro" id="IPR000150">
    <property type="entry name" value="Cof"/>
</dbReference>
<evidence type="ECO:0008006" key="3">
    <source>
        <dbReference type="Google" id="ProtNLM"/>
    </source>
</evidence>
<dbReference type="PANTHER" id="PTHR10000">
    <property type="entry name" value="PHOSPHOSERINE PHOSPHATASE"/>
    <property type="match status" value="1"/>
</dbReference>
<dbReference type="SFLD" id="SFLDG01140">
    <property type="entry name" value="C2.B:_Phosphomannomutase_and_P"/>
    <property type="match status" value="1"/>
</dbReference>
<dbReference type="SUPFAM" id="SSF56784">
    <property type="entry name" value="HAD-like"/>
    <property type="match status" value="1"/>
</dbReference>